<keyword evidence="5" id="KW-0443">Lipid metabolism</keyword>
<feature type="transmembrane region" description="Helical" evidence="7">
    <location>
        <begin position="61"/>
        <end position="82"/>
    </location>
</feature>
<keyword evidence="3 7" id="KW-1133">Transmembrane helix</keyword>
<evidence type="ECO:0000256" key="7">
    <source>
        <dbReference type="SAM" id="Phobius"/>
    </source>
</evidence>
<keyword evidence="4" id="KW-0560">Oxidoreductase</keyword>
<dbReference type="GO" id="GO:0012505">
    <property type="term" value="C:endomembrane system"/>
    <property type="evidence" value="ECO:0007669"/>
    <property type="project" value="UniProtKB-SubCell"/>
</dbReference>
<feature type="transmembrane region" description="Helical" evidence="7">
    <location>
        <begin position="20"/>
        <end position="40"/>
    </location>
</feature>
<evidence type="ECO:0000256" key="1">
    <source>
        <dbReference type="ARBA" id="ARBA00004127"/>
    </source>
</evidence>
<keyword evidence="10" id="KW-1185">Reference proteome</keyword>
<dbReference type="RefSeq" id="WP_346823871.1">
    <property type="nucleotide sequence ID" value="NZ_JBDKWZ010000019.1"/>
</dbReference>
<dbReference type="GO" id="GO:0016020">
    <property type="term" value="C:membrane"/>
    <property type="evidence" value="ECO:0007669"/>
    <property type="project" value="GOC"/>
</dbReference>
<evidence type="ECO:0000313" key="9">
    <source>
        <dbReference type="EMBL" id="MEN7551089.1"/>
    </source>
</evidence>
<evidence type="ECO:0000256" key="5">
    <source>
        <dbReference type="ARBA" id="ARBA00023098"/>
    </source>
</evidence>
<evidence type="ECO:0000256" key="2">
    <source>
        <dbReference type="ARBA" id="ARBA00022692"/>
    </source>
</evidence>
<evidence type="ECO:0000256" key="6">
    <source>
        <dbReference type="ARBA" id="ARBA00023136"/>
    </source>
</evidence>
<dbReference type="InterPro" id="IPR006694">
    <property type="entry name" value="Fatty_acid_hydroxylase"/>
</dbReference>
<dbReference type="GO" id="GO:0006643">
    <property type="term" value="P:membrane lipid metabolic process"/>
    <property type="evidence" value="ECO:0007669"/>
    <property type="project" value="TreeGrafter"/>
</dbReference>
<dbReference type="PANTHER" id="PTHR21624:SF1">
    <property type="entry name" value="ALKYLGLYCEROL MONOOXYGENASE"/>
    <property type="match status" value="1"/>
</dbReference>
<dbReference type="GO" id="GO:0005506">
    <property type="term" value="F:iron ion binding"/>
    <property type="evidence" value="ECO:0007669"/>
    <property type="project" value="InterPro"/>
</dbReference>
<evidence type="ECO:0000256" key="3">
    <source>
        <dbReference type="ARBA" id="ARBA00022989"/>
    </source>
</evidence>
<dbReference type="GO" id="GO:0008610">
    <property type="term" value="P:lipid biosynthetic process"/>
    <property type="evidence" value="ECO:0007669"/>
    <property type="project" value="InterPro"/>
</dbReference>
<dbReference type="Proteomes" id="UP001403385">
    <property type="component" value="Unassembled WGS sequence"/>
</dbReference>
<keyword evidence="6 7" id="KW-0472">Membrane</keyword>
<gene>
    <name evidence="9" type="ORF">AAG747_24420</name>
</gene>
<proteinExistence type="predicted"/>
<sequence length="303" mass="36205">MKTEELFQLFKTSELLELVALIFIVNLGITFIEILLDFFTSKVRRWKDTGANIVIFMMGQLLEKTAFGSIGLVCLLPFYLLVPWEIPMTWWTWLLGLLAADFTYYWMHRLEHEHRILWANHSVHHSSEDYNLTVGFRLSIIESAIEWVFLVPMILAGFNPFQAVLCLVFVAQYQHWIHTEKVRKLGWLDEVFNTPSVHRVHHGSNEKYLDKNYGGILILWDKLFGTFQREEEKVVYGLTKNIRTNNPIKINFIEYRHIWRDVCQCTNWKDRFKMIFGALTWRPEYFQQKEEERINLGNYKRCE</sequence>
<comment type="subcellular location">
    <subcellularLocation>
        <location evidence="1">Endomembrane system</location>
        <topology evidence="1">Multi-pass membrane protein</topology>
    </subcellularLocation>
</comment>
<dbReference type="EMBL" id="JBDKWZ010000019">
    <property type="protein sequence ID" value="MEN7551089.1"/>
    <property type="molecule type" value="Genomic_DNA"/>
</dbReference>
<reference evidence="9 10" key="1">
    <citation type="submission" date="2024-04" db="EMBL/GenBank/DDBJ databases">
        <title>Novel genus in family Flammeovirgaceae.</title>
        <authorList>
            <person name="Nguyen T.H."/>
            <person name="Vuong T.Q."/>
            <person name="Le H."/>
            <person name="Kim S.-G."/>
        </authorList>
    </citation>
    <scope>NUCLEOTIDE SEQUENCE [LARGE SCALE GENOMIC DNA]</scope>
    <source>
        <strain evidence="9 10">JCM 23209</strain>
    </source>
</reference>
<protein>
    <submittedName>
        <fullName evidence="9">Sterol desaturase family protein</fullName>
    </submittedName>
</protein>
<feature type="domain" description="Fatty acid hydroxylase" evidence="8">
    <location>
        <begin position="93"/>
        <end position="226"/>
    </location>
</feature>
<keyword evidence="2 7" id="KW-0812">Transmembrane</keyword>
<evidence type="ECO:0000256" key="4">
    <source>
        <dbReference type="ARBA" id="ARBA00023002"/>
    </source>
</evidence>
<name>A0AAW9SFJ6_9BACT</name>
<dbReference type="PANTHER" id="PTHR21624">
    <property type="entry name" value="STEROL DESATURASE-RELATED PROTEIN"/>
    <property type="match status" value="1"/>
</dbReference>
<dbReference type="InterPro" id="IPR051689">
    <property type="entry name" value="Sterol_desaturase/TMEM195"/>
</dbReference>
<evidence type="ECO:0000259" key="8">
    <source>
        <dbReference type="Pfam" id="PF04116"/>
    </source>
</evidence>
<evidence type="ECO:0000313" key="10">
    <source>
        <dbReference type="Proteomes" id="UP001403385"/>
    </source>
</evidence>
<dbReference type="GO" id="GO:0050479">
    <property type="term" value="F:glyceryl-ether monooxygenase activity"/>
    <property type="evidence" value="ECO:0007669"/>
    <property type="project" value="TreeGrafter"/>
</dbReference>
<feature type="transmembrane region" description="Helical" evidence="7">
    <location>
        <begin position="147"/>
        <end position="171"/>
    </location>
</feature>
<organism evidence="9 10">
    <name type="scientific">Rapidithrix thailandica</name>
    <dbReference type="NCBI Taxonomy" id="413964"/>
    <lineage>
        <taxon>Bacteria</taxon>
        <taxon>Pseudomonadati</taxon>
        <taxon>Bacteroidota</taxon>
        <taxon>Cytophagia</taxon>
        <taxon>Cytophagales</taxon>
        <taxon>Flammeovirgaceae</taxon>
        <taxon>Rapidithrix</taxon>
    </lineage>
</organism>
<comment type="caution">
    <text evidence="9">The sequence shown here is derived from an EMBL/GenBank/DDBJ whole genome shotgun (WGS) entry which is preliminary data.</text>
</comment>
<dbReference type="Pfam" id="PF04116">
    <property type="entry name" value="FA_hydroxylase"/>
    <property type="match status" value="1"/>
</dbReference>
<dbReference type="AlphaFoldDB" id="A0AAW9SFJ6"/>
<accession>A0AAW9SFJ6</accession>